<feature type="transmembrane region" description="Helical" evidence="1">
    <location>
        <begin position="69"/>
        <end position="93"/>
    </location>
</feature>
<dbReference type="RefSeq" id="WP_115482891.1">
    <property type="nucleotide sequence ID" value="NZ_QRCT01000049.1"/>
</dbReference>
<feature type="transmembrane region" description="Helical" evidence="1">
    <location>
        <begin position="28"/>
        <end position="49"/>
    </location>
</feature>
<keyword evidence="1" id="KW-0472">Membrane</keyword>
<evidence type="ECO:0000313" key="2">
    <source>
        <dbReference type="EMBL" id="RDU22481.1"/>
    </source>
</evidence>
<organism evidence="2 3">
    <name type="scientific">Anaerosacchariphilus polymeriproducens</name>
    <dbReference type="NCBI Taxonomy" id="1812858"/>
    <lineage>
        <taxon>Bacteria</taxon>
        <taxon>Bacillati</taxon>
        <taxon>Bacillota</taxon>
        <taxon>Clostridia</taxon>
        <taxon>Lachnospirales</taxon>
        <taxon>Lachnospiraceae</taxon>
        <taxon>Anaerosacchariphilus</taxon>
    </lineage>
</organism>
<keyword evidence="1" id="KW-1133">Transmembrane helix</keyword>
<feature type="transmembrane region" description="Helical" evidence="1">
    <location>
        <begin position="648"/>
        <end position="669"/>
    </location>
</feature>
<feature type="transmembrane region" description="Helical" evidence="1">
    <location>
        <begin position="167"/>
        <end position="190"/>
    </location>
</feature>
<keyword evidence="1" id="KW-0812">Transmembrane</keyword>
<dbReference type="AlphaFoldDB" id="A0A371ASE0"/>
<feature type="transmembrane region" description="Helical" evidence="1">
    <location>
        <begin position="129"/>
        <end position="151"/>
    </location>
</feature>
<reference evidence="2 3" key="1">
    <citation type="submission" date="2018-07" db="EMBL/GenBank/DDBJ databases">
        <title>Anaerosacharophilus polymeroproducens gen. nov. sp. nov., an anaerobic bacterium isolated from salt field.</title>
        <authorList>
            <person name="Kim W."/>
            <person name="Yang S.-H."/>
            <person name="Oh J."/>
            <person name="Lee J.-H."/>
            <person name="Kwon K.K."/>
        </authorList>
    </citation>
    <scope>NUCLEOTIDE SEQUENCE [LARGE SCALE GENOMIC DNA]</scope>
    <source>
        <strain evidence="2 3">MCWD5</strain>
    </source>
</reference>
<proteinExistence type="predicted"/>
<gene>
    <name evidence="2" type="ORF">DWV06_14420</name>
</gene>
<feature type="transmembrane region" description="Helical" evidence="1">
    <location>
        <begin position="607"/>
        <end position="628"/>
    </location>
</feature>
<evidence type="ECO:0000313" key="3">
    <source>
        <dbReference type="Proteomes" id="UP000255036"/>
    </source>
</evidence>
<accession>A0A371ASE0</accession>
<feature type="transmembrane region" description="Helical" evidence="1">
    <location>
        <begin position="551"/>
        <end position="573"/>
    </location>
</feature>
<dbReference type="EMBL" id="QRCT01000049">
    <property type="protein sequence ID" value="RDU22481.1"/>
    <property type="molecule type" value="Genomic_DNA"/>
</dbReference>
<feature type="transmembrane region" description="Helical" evidence="1">
    <location>
        <begin position="234"/>
        <end position="255"/>
    </location>
</feature>
<keyword evidence="3" id="KW-1185">Reference proteome</keyword>
<sequence length="670" mass="76135">MNKHKEIIQYLNKRIAINERSKNRMASVLIISTVTVMIMLTIMITSIATNIKASYAAEGKELVGVEYQLVGLAPWVAVSISGVLGFLMIYSYFSLSREKDTRFYTKLLMVGATKKQLVHMVIRQFFKKIFLNLFLGVVAGTTLCLGLRFFMKNLLRMHLEISWDVKYYLIIIGFAFAFVFFNMMLSVLTLDETTPKATIGSTESTKWYQRKSKSGGKIPVMALKQLFSRLPQTIFYAVCIACCFVGINLLINIFIEISPEKWAELYMKSDVMIGTEGYFDGIVYAPSDMEKYNPYENFDCSVIRKVKESKYFQAGGAVYFNFDYNTVSDKDGKKVISDAALKEDKNTLRYTEKYEDNVFDFAFAEKDCNGNYQMALYGADDYILSKLEVLEGEIDLDKLATGKYIIYCAQSSWGLYDFVPEDANTLDFYHVGDTVTVAYDNSATEKEYTVLAVCKANLNTEIRFSVKNMFRNVIFYLPASEYGEHIISKKCINFSADAVPGYGNRFLSEVKSILKNYNAGIKKEIIKAELTTETKESVKNKVYNDQTIQSVIFLGMFLLLVFGALGIAGRVIAKVSDSLVNAQEYAVLECIGMTRKQFYKRFLMEELYFILILTVLTFGGISVVNSIFNPLLEQSGMLKYWSGFKSETVVLIVLLIVLFISEVFISIVFF</sequence>
<evidence type="ECO:0000256" key="1">
    <source>
        <dbReference type="SAM" id="Phobius"/>
    </source>
</evidence>
<dbReference type="OrthoDB" id="1694171at2"/>
<dbReference type="Proteomes" id="UP000255036">
    <property type="component" value="Unassembled WGS sequence"/>
</dbReference>
<name>A0A371ASE0_9FIRM</name>
<comment type="caution">
    <text evidence="2">The sequence shown here is derived from an EMBL/GenBank/DDBJ whole genome shotgun (WGS) entry which is preliminary data.</text>
</comment>
<protein>
    <submittedName>
        <fullName evidence="2">ABC transporter permease</fullName>
    </submittedName>
</protein>